<proteinExistence type="predicted"/>
<protein>
    <submittedName>
        <fullName evidence="1">Uncharacterized protein</fullName>
    </submittedName>
</protein>
<dbReference type="Proteomes" id="UP000309997">
    <property type="component" value="Unassembled WGS sequence"/>
</dbReference>
<gene>
    <name evidence="1" type="ORF">D5086_030318</name>
</gene>
<comment type="caution">
    <text evidence="1">The sequence shown here is derived from an EMBL/GenBank/DDBJ whole genome shotgun (WGS) entry which is preliminary data.</text>
</comment>
<evidence type="ECO:0000313" key="2">
    <source>
        <dbReference type="Proteomes" id="UP000309997"/>
    </source>
</evidence>
<organism evidence="1 2">
    <name type="scientific">Populus alba</name>
    <name type="common">White poplar</name>
    <dbReference type="NCBI Taxonomy" id="43335"/>
    <lineage>
        <taxon>Eukaryota</taxon>
        <taxon>Viridiplantae</taxon>
        <taxon>Streptophyta</taxon>
        <taxon>Embryophyta</taxon>
        <taxon>Tracheophyta</taxon>
        <taxon>Spermatophyta</taxon>
        <taxon>Magnoliopsida</taxon>
        <taxon>eudicotyledons</taxon>
        <taxon>Gunneridae</taxon>
        <taxon>Pentapetalae</taxon>
        <taxon>rosids</taxon>
        <taxon>fabids</taxon>
        <taxon>Malpighiales</taxon>
        <taxon>Salicaceae</taxon>
        <taxon>Saliceae</taxon>
        <taxon>Populus</taxon>
    </lineage>
</organism>
<sequence>MAQVGYQESANHQNPVDLLLHGFGANAMWQYGKHLQMFISRFNVYVPDLLFFGYVHRSCQGEEGTDPGYTSRSKSF</sequence>
<dbReference type="EMBL" id="RCHU02000017">
    <property type="protein sequence ID" value="KAL3567667.1"/>
    <property type="molecule type" value="Genomic_DNA"/>
</dbReference>
<evidence type="ECO:0000313" key="1">
    <source>
        <dbReference type="EMBL" id="KAL3567667.1"/>
    </source>
</evidence>
<name>A0ACC4AP43_POPAL</name>
<keyword evidence="2" id="KW-1185">Reference proteome</keyword>
<reference evidence="1 2" key="1">
    <citation type="journal article" date="2024" name="Plant Biotechnol. J.">
        <title>Genome and CRISPR/Cas9 system of a widespread forest tree (Populus alba) in the world.</title>
        <authorList>
            <person name="Liu Y.J."/>
            <person name="Jiang P.F."/>
            <person name="Han X.M."/>
            <person name="Li X.Y."/>
            <person name="Wang H.M."/>
            <person name="Wang Y.J."/>
            <person name="Wang X.X."/>
            <person name="Zeng Q.Y."/>
        </authorList>
    </citation>
    <scope>NUCLEOTIDE SEQUENCE [LARGE SCALE GENOMIC DNA]</scope>
    <source>
        <strain evidence="2">cv. PAL-ZL1</strain>
    </source>
</reference>
<accession>A0ACC4AP43</accession>